<dbReference type="STRING" id="67767.A0A0J7K4Q1"/>
<evidence type="ECO:0000259" key="1">
    <source>
        <dbReference type="Pfam" id="PF07727"/>
    </source>
</evidence>
<evidence type="ECO:0000313" key="2">
    <source>
        <dbReference type="EMBL" id="KMQ85156.1"/>
    </source>
</evidence>
<dbReference type="CDD" id="cd09272">
    <property type="entry name" value="RNase_HI_RT_Ty1"/>
    <property type="match status" value="1"/>
</dbReference>
<dbReference type="Pfam" id="PF07727">
    <property type="entry name" value="RVT_2"/>
    <property type="match status" value="1"/>
</dbReference>
<dbReference type="InterPro" id="IPR043502">
    <property type="entry name" value="DNA/RNA_pol_sf"/>
</dbReference>
<sequence length="314" mass="36007">MSHVKSTNNRTLIVAIFVDDIFLFGNDCREKKKLKTDLTNKFKIKALGNARHVLGIRVRREKDEIRLDQSNYISYVLEKFGMTDCKPSLIGCLMYIAINTRPDIAHAASFLSQFNSCYSEEHVKSAKRVLRYLKGTINECLFFKKPDKEETNPVINDYVDADWGNDVSDRRSYTGYAFKLGKNLVSWESRKQQCVALSSTEAEYIGLASGAKEGIYLRNLINELYGKLVPVTLHNDNQSAQRLASHKIFHPRTKHIDVRHHYIREVTETGAIKLEYLSTNEMVADILTKPLHGPKTKLLRKELFVFKGLNLAFK</sequence>
<dbReference type="PANTHER" id="PTHR11439:SF483">
    <property type="entry name" value="PEPTIDE SYNTHASE GLIP-LIKE, PUTATIVE (AFU_ORTHOLOGUE AFUA_3G12920)-RELATED"/>
    <property type="match status" value="1"/>
</dbReference>
<protein>
    <submittedName>
        <fullName evidence="2">Polyprotein gag pol of ty1 copia retrotransposon</fullName>
    </submittedName>
</protein>
<proteinExistence type="predicted"/>
<dbReference type="SUPFAM" id="SSF56672">
    <property type="entry name" value="DNA/RNA polymerases"/>
    <property type="match status" value="1"/>
</dbReference>
<dbReference type="OrthoDB" id="7549815at2759"/>
<dbReference type="Proteomes" id="UP000036403">
    <property type="component" value="Unassembled WGS sequence"/>
</dbReference>
<dbReference type="GO" id="GO:0071897">
    <property type="term" value="P:DNA biosynthetic process"/>
    <property type="evidence" value="ECO:0007669"/>
    <property type="project" value="UniProtKB-ARBA"/>
</dbReference>
<dbReference type="InterPro" id="IPR013103">
    <property type="entry name" value="RVT_2"/>
</dbReference>
<dbReference type="PANTHER" id="PTHR11439">
    <property type="entry name" value="GAG-POL-RELATED RETROTRANSPOSON"/>
    <property type="match status" value="1"/>
</dbReference>
<comment type="caution">
    <text evidence="2">The sequence shown here is derived from an EMBL/GenBank/DDBJ whole genome shotgun (WGS) entry which is preliminary data.</text>
</comment>
<feature type="domain" description="Reverse transcriptase Ty1/copia-type" evidence="1">
    <location>
        <begin position="5"/>
        <end position="90"/>
    </location>
</feature>
<gene>
    <name evidence="2" type="ORF">RF55_16457</name>
</gene>
<reference evidence="2 3" key="1">
    <citation type="submission" date="2015-04" db="EMBL/GenBank/DDBJ databases">
        <title>Lasius niger genome sequencing.</title>
        <authorList>
            <person name="Konorov E.A."/>
            <person name="Nikitin M.A."/>
            <person name="Kirill M.V."/>
            <person name="Chang P."/>
        </authorList>
    </citation>
    <scope>NUCLEOTIDE SEQUENCE [LARGE SCALE GENOMIC DNA]</scope>
    <source>
        <tissue evidence="2">Whole</tissue>
    </source>
</reference>
<dbReference type="AlphaFoldDB" id="A0A0J7K4Q1"/>
<evidence type="ECO:0000313" key="3">
    <source>
        <dbReference type="Proteomes" id="UP000036403"/>
    </source>
</evidence>
<dbReference type="EMBL" id="LBMM01014492">
    <property type="protein sequence ID" value="KMQ85156.1"/>
    <property type="molecule type" value="Genomic_DNA"/>
</dbReference>
<dbReference type="PaxDb" id="67767-A0A0J7K4Q1"/>
<accession>A0A0J7K4Q1</accession>
<organism evidence="2 3">
    <name type="scientific">Lasius niger</name>
    <name type="common">Black garden ant</name>
    <dbReference type="NCBI Taxonomy" id="67767"/>
    <lineage>
        <taxon>Eukaryota</taxon>
        <taxon>Metazoa</taxon>
        <taxon>Ecdysozoa</taxon>
        <taxon>Arthropoda</taxon>
        <taxon>Hexapoda</taxon>
        <taxon>Insecta</taxon>
        <taxon>Pterygota</taxon>
        <taxon>Neoptera</taxon>
        <taxon>Endopterygota</taxon>
        <taxon>Hymenoptera</taxon>
        <taxon>Apocrita</taxon>
        <taxon>Aculeata</taxon>
        <taxon>Formicoidea</taxon>
        <taxon>Formicidae</taxon>
        <taxon>Formicinae</taxon>
        <taxon>Lasius</taxon>
        <taxon>Lasius</taxon>
    </lineage>
</organism>
<name>A0A0J7K4Q1_LASNI</name>
<keyword evidence="3" id="KW-1185">Reference proteome</keyword>